<reference evidence="5" key="1">
    <citation type="journal article" date="2019" name="Int. J. Syst. Evol. Microbiol.">
        <title>The Global Catalogue of Microorganisms (GCM) 10K type strain sequencing project: providing services to taxonomists for standard genome sequencing and annotation.</title>
        <authorList>
            <consortium name="The Broad Institute Genomics Platform"/>
            <consortium name="The Broad Institute Genome Sequencing Center for Infectious Disease"/>
            <person name="Wu L."/>
            <person name="Ma J."/>
        </authorList>
    </citation>
    <scope>NUCLEOTIDE SEQUENCE [LARGE SCALE GENOMIC DNA]</scope>
    <source>
        <strain evidence="5">CECT 8288</strain>
    </source>
</reference>
<dbReference type="PANTHER" id="PTHR34216:SF3">
    <property type="entry name" value="POLY-BETA-1,6-N-ACETYL-D-GLUCOSAMINE N-DEACETYLASE"/>
    <property type="match status" value="1"/>
</dbReference>
<sequence length="349" mass="39727">MVEMLRKTLTDLTVRILASRPICALMSPLRAQYVPIFMLHRIEDKNLGIIGHSAQSIEEALLYIKKQGYQGISIAQLSEAIVNNKPIPKNSVAFTLDDGFAEQAEVALPIFEKHQIPVTLFIATDMLDKQSWSWDYKLEYIVRNTQLKKANVILAGTPFSVNLSSNHEKRLFIRQVRWHLKSYSIGETNKSVQHLASSLKVDVPATAPEPYKPMTWQQAKQAESKYVSFGAHTCAHNVLSQLDGDSAKKEIERSWQRVQEELSNPCPVFCYPTGRPNIDFGMREKQMAINAGFTSALSAEPGYIDFKRRSNIDNFSLKRFAFPHSMTDFKQYCSWIERGKSLVLLRDKP</sequence>
<evidence type="ECO:0000313" key="5">
    <source>
        <dbReference type="Proteomes" id="UP001595710"/>
    </source>
</evidence>
<proteinExistence type="predicted"/>
<organism evidence="4 5">
    <name type="scientific">Reinekea marina</name>
    <dbReference type="NCBI Taxonomy" id="1310421"/>
    <lineage>
        <taxon>Bacteria</taxon>
        <taxon>Pseudomonadati</taxon>
        <taxon>Pseudomonadota</taxon>
        <taxon>Gammaproteobacteria</taxon>
        <taxon>Oceanospirillales</taxon>
        <taxon>Saccharospirillaceae</taxon>
        <taxon>Reinekea</taxon>
    </lineage>
</organism>
<evidence type="ECO:0000256" key="1">
    <source>
        <dbReference type="ARBA" id="ARBA00004613"/>
    </source>
</evidence>
<evidence type="ECO:0000256" key="2">
    <source>
        <dbReference type="ARBA" id="ARBA00022729"/>
    </source>
</evidence>
<name>A0ABV7WQL2_9GAMM</name>
<dbReference type="InterPro" id="IPR011330">
    <property type="entry name" value="Glyco_hydro/deAcase_b/a-brl"/>
</dbReference>
<dbReference type="Gene3D" id="3.20.20.370">
    <property type="entry name" value="Glycoside hydrolase/deacetylase"/>
    <property type="match status" value="1"/>
</dbReference>
<dbReference type="Pfam" id="PF01522">
    <property type="entry name" value="Polysacc_deac_1"/>
    <property type="match status" value="2"/>
</dbReference>
<dbReference type="PROSITE" id="PS51677">
    <property type="entry name" value="NODB"/>
    <property type="match status" value="1"/>
</dbReference>
<accession>A0ABV7WQL2</accession>
<dbReference type="SUPFAM" id="SSF88713">
    <property type="entry name" value="Glycoside hydrolase/deacetylase"/>
    <property type="match status" value="1"/>
</dbReference>
<comment type="caution">
    <text evidence="4">The sequence shown here is derived from an EMBL/GenBank/DDBJ whole genome shotgun (WGS) entry which is preliminary data.</text>
</comment>
<keyword evidence="4" id="KW-0378">Hydrolase</keyword>
<evidence type="ECO:0000313" key="4">
    <source>
        <dbReference type="EMBL" id="MFC3701610.1"/>
    </source>
</evidence>
<protein>
    <submittedName>
        <fullName evidence="4">Polysaccharide deacetylase family protein</fullName>
        <ecNumber evidence="4">3.-.-.-</ecNumber>
    </submittedName>
</protein>
<dbReference type="EC" id="3.-.-.-" evidence="4"/>
<gene>
    <name evidence="4" type="ORF">ACFOND_08180</name>
</gene>
<evidence type="ECO:0000259" key="3">
    <source>
        <dbReference type="PROSITE" id="PS51677"/>
    </source>
</evidence>
<dbReference type="CDD" id="cd10918">
    <property type="entry name" value="CE4_NodB_like_5s_6s"/>
    <property type="match status" value="1"/>
</dbReference>
<dbReference type="InterPro" id="IPR002509">
    <property type="entry name" value="NODB_dom"/>
</dbReference>
<dbReference type="EMBL" id="JBHRYN010000010">
    <property type="protein sequence ID" value="MFC3701610.1"/>
    <property type="molecule type" value="Genomic_DNA"/>
</dbReference>
<keyword evidence="5" id="KW-1185">Reference proteome</keyword>
<dbReference type="PANTHER" id="PTHR34216">
    <property type="match status" value="1"/>
</dbReference>
<keyword evidence="2" id="KW-0732">Signal</keyword>
<dbReference type="RefSeq" id="WP_290280692.1">
    <property type="nucleotide sequence ID" value="NZ_JAUFQI010000001.1"/>
</dbReference>
<feature type="domain" description="NodB homology" evidence="3">
    <location>
        <begin position="90"/>
        <end position="349"/>
    </location>
</feature>
<dbReference type="Proteomes" id="UP001595710">
    <property type="component" value="Unassembled WGS sequence"/>
</dbReference>
<dbReference type="GO" id="GO:0016787">
    <property type="term" value="F:hydrolase activity"/>
    <property type="evidence" value="ECO:0007669"/>
    <property type="project" value="UniProtKB-KW"/>
</dbReference>
<comment type="subcellular location">
    <subcellularLocation>
        <location evidence="1">Secreted</location>
    </subcellularLocation>
</comment>
<dbReference type="InterPro" id="IPR051398">
    <property type="entry name" value="Polysacch_Deacetylase"/>
</dbReference>